<accession>A0ABW4Z6T1</accession>
<sequence>MKMNKNIKHAPKGVTLIELTVVIAIILVLISVLFVGATYYKTNADKAACVVNISNLHKAMRSVQNVSSLAVGDAVTFTGGNTPIPAVPTCPGDGSAYNISATVTATGTPGATCGSATFSADHVPATTAGW</sequence>
<keyword evidence="1" id="KW-0472">Membrane</keyword>
<organism evidence="2 3">
    <name type="scientific">Rubritalea tangerina</name>
    <dbReference type="NCBI Taxonomy" id="430798"/>
    <lineage>
        <taxon>Bacteria</taxon>
        <taxon>Pseudomonadati</taxon>
        <taxon>Verrucomicrobiota</taxon>
        <taxon>Verrucomicrobiia</taxon>
        <taxon>Verrucomicrobiales</taxon>
        <taxon>Rubritaleaceae</taxon>
        <taxon>Rubritalea</taxon>
    </lineage>
</organism>
<proteinExistence type="predicted"/>
<dbReference type="Gene3D" id="3.30.700.10">
    <property type="entry name" value="Glycoprotein, Type 4 Pilin"/>
    <property type="match status" value="1"/>
</dbReference>
<protein>
    <submittedName>
        <fullName evidence="2">Type II secretion system protein</fullName>
    </submittedName>
</protein>
<evidence type="ECO:0000256" key="1">
    <source>
        <dbReference type="SAM" id="Phobius"/>
    </source>
</evidence>
<keyword evidence="3" id="KW-1185">Reference proteome</keyword>
<feature type="transmembrane region" description="Helical" evidence="1">
    <location>
        <begin position="21"/>
        <end position="40"/>
    </location>
</feature>
<keyword evidence="1" id="KW-0812">Transmembrane</keyword>
<reference evidence="3" key="1">
    <citation type="journal article" date="2019" name="Int. J. Syst. Evol. Microbiol.">
        <title>The Global Catalogue of Microorganisms (GCM) 10K type strain sequencing project: providing services to taxonomists for standard genome sequencing and annotation.</title>
        <authorList>
            <consortium name="The Broad Institute Genomics Platform"/>
            <consortium name="The Broad Institute Genome Sequencing Center for Infectious Disease"/>
            <person name="Wu L."/>
            <person name="Ma J."/>
        </authorList>
    </citation>
    <scope>NUCLEOTIDE SEQUENCE [LARGE SCALE GENOMIC DNA]</scope>
    <source>
        <strain evidence="3">CCUG 57942</strain>
    </source>
</reference>
<dbReference type="EMBL" id="JBHUJB010000005">
    <property type="protein sequence ID" value="MFD2157422.1"/>
    <property type="molecule type" value="Genomic_DNA"/>
</dbReference>
<keyword evidence="1" id="KW-1133">Transmembrane helix</keyword>
<dbReference type="PROSITE" id="PS00409">
    <property type="entry name" value="PROKAR_NTER_METHYL"/>
    <property type="match status" value="1"/>
</dbReference>
<dbReference type="SUPFAM" id="SSF54523">
    <property type="entry name" value="Pili subunits"/>
    <property type="match status" value="1"/>
</dbReference>
<evidence type="ECO:0000313" key="3">
    <source>
        <dbReference type="Proteomes" id="UP001597389"/>
    </source>
</evidence>
<dbReference type="InterPro" id="IPR012902">
    <property type="entry name" value="N_methyl_site"/>
</dbReference>
<dbReference type="Pfam" id="PF07963">
    <property type="entry name" value="N_methyl"/>
    <property type="match status" value="1"/>
</dbReference>
<gene>
    <name evidence="2" type="ORF">ACFSW8_00750</name>
</gene>
<comment type="caution">
    <text evidence="2">The sequence shown here is derived from an EMBL/GenBank/DDBJ whole genome shotgun (WGS) entry which is preliminary data.</text>
</comment>
<evidence type="ECO:0000313" key="2">
    <source>
        <dbReference type="EMBL" id="MFD2157422.1"/>
    </source>
</evidence>
<dbReference type="InterPro" id="IPR045584">
    <property type="entry name" value="Pilin-like"/>
</dbReference>
<name>A0ABW4Z6T1_9BACT</name>
<dbReference type="Proteomes" id="UP001597389">
    <property type="component" value="Unassembled WGS sequence"/>
</dbReference>
<dbReference type="NCBIfam" id="TIGR02532">
    <property type="entry name" value="IV_pilin_GFxxxE"/>
    <property type="match status" value="1"/>
</dbReference>
<dbReference type="RefSeq" id="WP_377091223.1">
    <property type="nucleotide sequence ID" value="NZ_JBHSJL010000014.1"/>
</dbReference>